<keyword evidence="4" id="KW-0808">Transferase</keyword>
<dbReference type="PROSITE" id="PS50109">
    <property type="entry name" value="HIS_KIN"/>
    <property type="match status" value="1"/>
</dbReference>
<evidence type="ECO:0000256" key="2">
    <source>
        <dbReference type="ARBA" id="ARBA00012438"/>
    </source>
</evidence>
<dbReference type="Proteomes" id="UP000651475">
    <property type="component" value="Unassembled WGS sequence"/>
</dbReference>
<evidence type="ECO:0000256" key="3">
    <source>
        <dbReference type="ARBA" id="ARBA00022553"/>
    </source>
</evidence>
<dbReference type="SUPFAM" id="SSF55785">
    <property type="entry name" value="PYP-like sensor domain (PAS domain)"/>
    <property type="match status" value="1"/>
</dbReference>
<dbReference type="PROSITE" id="PS50113">
    <property type="entry name" value="PAC"/>
    <property type="match status" value="1"/>
</dbReference>
<evidence type="ECO:0000313" key="10">
    <source>
        <dbReference type="Proteomes" id="UP000651475"/>
    </source>
</evidence>
<dbReference type="Gene3D" id="3.30.565.10">
    <property type="entry name" value="Histidine kinase-like ATPase, C-terminal domain"/>
    <property type="match status" value="1"/>
</dbReference>
<dbReference type="Pfam" id="PF00512">
    <property type="entry name" value="HisKA"/>
    <property type="match status" value="1"/>
</dbReference>
<dbReference type="GO" id="GO:0016301">
    <property type="term" value="F:kinase activity"/>
    <property type="evidence" value="ECO:0007669"/>
    <property type="project" value="UniProtKB-KW"/>
</dbReference>
<evidence type="ECO:0000256" key="6">
    <source>
        <dbReference type="ARBA" id="ARBA00023012"/>
    </source>
</evidence>
<dbReference type="PANTHER" id="PTHR43711:SF31">
    <property type="entry name" value="HISTIDINE KINASE"/>
    <property type="match status" value="1"/>
</dbReference>
<dbReference type="SUPFAM" id="SSF55874">
    <property type="entry name" value="ATPase domain of HSP90 chaperone/DNA topoisomerase II/histidine kinase"/>
    <property type="match status" value="1"/>
</dbReference>
<reference evidence="9 10" key="1">
    <citation type="submission" date="2020-08" db="EMBL/GenBank/DDBJ databases">
        <title>Genome public.</title>
        <authorList>
            <person name="Liu C."/>
            <person name="Sun Q."/>
        </authorList>
    </citation>
    <scope>NUCLEOTIDE SEQUENCE [LARGE SCALE GENOMIC DNA]</scope>
    <source>
        <strain evidence="9 10">NSJ-79</strain>
    </source>
</reference>
<dbReference type="InterPro" id="IPR004358">
    <property type="entry name" value="Sig_transdc_His_kin-like_C"/>
</dbReference>
<dbReference type="InterPro" id="IPR000014">
    <property type="entry name" value="PAS"/>
</dbReference>
<evidence type="ECO:0000259" key="7">
    <source>
        <dbReference type="PROSITE" id="PS50109"/>
    </source>
</evidence>
<keyword evidence="6" id="KW-0902">Two-component regulatory system</keyword>
<dbReference type="NCBIfam" id="TIGR00229">
    <property type="entry name" value="sensory_box"/>
    <property type="match status" value="1"/>
</dbReference>
<dbReference type="PRINTS" id="PR00344">
    <property type="entry name" value="BCTRLSENSOR"/>
</dbReference>
<dbReference type="InterPro" id="IPR000700">
    <property type="entry name" value="PAS-assoc_C"/>
</dbReference>
<dbReference type="InterPro" id="IPR035965">
    <property type="entry name" value="PAS-like_dom_sf"/>
</dbReference>
<dbReference type="PANTHER" id="PTHR43711">
    <property type="entry name" value="TWO-COMPONENT HISTIDINE KINASE"/>
    <property type="match status" value="1"/>
</dbReference>
<comment type="catalytic activity">
    <reaction evidence="1">
        <text>ATP + protein L-histidine = ADP + protein N-phospho-L-histidine.</text>
        <dbReference type="EC" id="2.7.13.3"/>
    </reaction>
</comment>
<evidence type="ECO:0000256" key="1">
    <source>
        <dbReference type="ARBA" id="ARBA00000085"/>
    </source>
</evidence>
<dbReference type="Gene3D" id="1.10.287.130">
    <property type="match status" value="1"/>
</dbReference>
<organism evidence="9 10">
    <name type="scientific">Parabacteroides hominis</name>
    <dbReference type="NCBI Taxonomy" id="2763057"/>
    <lineage>
        <taxon>Bacteria</taxon>
        <taxon>Pseudomonadati</taxon>
        <taxon>Bacteroidota</taxon>
        <taxon>Bacteroidia</taxon>
        <taxon>Bacteroidales</taxon>
        <taxon>Tannerellaceae</taxon>
        <taxon>Parabacteroides</taxon>
    </lineage>
</organism>
<dbReference type="SUPFAM" id="SSF47384">
    <property type="entry name" value="Homodimeric domain of signal transducing histidine kinase"/>
    <property type="match status" value="1"/>
</dbReference>
<dbReference type="Pfam" id="PF02518">
    <property type="entry name" value="HATPase_c"/>
    <property type="match status" value="1"/>
</dbReference>
<evidence type="ECO:0000313" key="9">
    <source>
        <dbReference type="EMBL" id="MBC5632204.1"/>
    </source>
</evidence>
<keyword evidence="10" id="KW-1185">Reference proteome</keyword>
<dbReference type="EMBL" id="JACOOJ010000006">
    <property type="protein sequence ID" value="MBC5632204.1"/>
    <property type="molecule type" value="Genomic_DNA"/>
</dbReference>
<feature type="domain" description="PAC" evidence="8">
    <location>
        <begin position="79"/>
        <end position="133"/>
    </location>
</feature>
<dbReference type="Gene3D" id="3.30.450.20">
    <property type="entry name" value="PAS domain"/>
    <property type="match status" value="1"/>
</dbReference>
<dbReference type="InterPro" id="IPR003594">
    <property type="entry name" value="HATPase_dom"/>
</dbReference>
<dbReference type="InterPro" id="IPR036097">
    <property type="entry name" value="HisK_dim/P_sf"/>
</dbReference>
<keyword evidence="3" id="KW-0597">Phosphoprotein</keyword>
<dbReference type="EC" id="2.7.13.3" evidence="2"/>
<keyword evidence="5 9" id="KW-0418">Kinase</keyword>
<dbReference type="InterPro" id="IPR005467">
    <property type="entry name" value="His_kinase_dom"/>
</dbReference>
<feature type="domain" description="Histidine kinase" evidence="7">
    <location>
        <begin position="150"/>
        <end position="360"/>
    </location>
</feature>
<comment type="caution">
    <text evidence="9">The sequence shown here is derived from an EMBL/GenBank/DDBJ whole genome shotgun (WGS) entry which is preliminary data.</text>
</comment>
<evidence type="ECO:0000256" key="5">
    <source>
        <dbReference type="ARBA" id="ARBA00022777"/>
    </source>
</evidence>
<proteinExistence type="predicted"/>
<dbReference type="SMART" id="SM00387">
    <property type="entry name" value="HATPase_c"/>
    <property type="match status" value="1"/>
</dbReference>
<sequence length="371" mass="43007">MYEKNKQMLDFIFEAVNIMPWEYDVETQTFSVNNVFVERHNYPGNSIRIDKLTQYSHPSDKHLLSEGIESMVKGTSNLMIIQMRTKAPNRDEYRWFEMQGVVYRRNEEGEVIKIIGLKHDITELKHTEELIRLREKAEESNRLKSAFLANMSHEIRTPLNAIVGFSSLMTETENKEDLRAFNKIIQTNNEMLLRLINDILDMSRIEAGQLDFKFSDVDLNELVQNLEKTFRFKIKQEVLIALELPQETYFLHTEKNRLTQVLSNFISNACKYTSEGTITIGYEVEEKQVYFFVRDTGKGIAKENLPHVFERFAKFDAFVQGTGLGLSICELIVQNLGGEIGVESELGKGSTFWCTLPIVHPKQEKTQRNAI</sequence>
<dbReference type="InterPro" id="IPR036890">
    <property type="entry name" value="HATPase_C_sf"/>
</dbReference>
<evidence type="ECO:0000256" key="4">
    <source>
        <dbReference type="ARBA" id="ARBA00022679"/>
    </source>
</evidence>
<dbReference type="InterPro" id="IPR050736">
    <property type="entry name" value="Sensor_HK_Regulatory"/>
</dbReference>
<dbReference type="SMART" id="SM00388">
    <property type="entry name" value="HisKA"/>
    <property type="match status" value="1"/>
</dbReference>
<evidence type="ECO:0000259" key="8">
    <source>
        <dbReference type="PROSITE" id="PS50113"/>
    </source>
</evidence>
<name>A0ABR7DL99_9BACT</name>
<accession>A0ABR7DL99</accession>
<dbReference type="InterPro" id="IPR003661">
    <property type="entry name" value="HisK_dim/P_dom"/>
</dbReference>
<protein>
    <recommendedName>
        <fullName evidence="2">histidine kinase</fullName>
        <ecNumber evidence="2">2.7.13.3</ecNumber>
    </recommendedName>
</protein>
<dbReference type="CDD" id="cd00082">
    <property type="entry name" value="HisKA"/>
    <property type="match status" value="1"/>
</dbReference>
<gene>
    <name evidence="9" type="ORF">H8S65_05370</name>
</gene>